<sequence>MAGPEAAAAGACAARARAVACVPGVADTDLKIIGYTTAEYVKAKGGSRIIRKVLIANNGMAATKSIMSMRRWAYLELGDEKAISFVVMATPEDLNANAEFVRLADEYVEVPGGSNANNYANVKLIVDVAGRSGVDAVWPGWGHASENPKLPRALKAANIAFMGPPAPVMSVLGDKIAANILAQTAKVPSIPWSGSYGNPGDDGPLQARLQDDGTIPQDTFDAACVTTADEALAAAERVGYPVMLKASEGGGGKGIRMNKDATELAANFPSVEAEVPGSPIFIMQLMTGARHLEVQVVGDEHGNAVALNGRDCSTQRRFQKIFEEGPPTKPSGGIAQPDIFADMELKAKKLVQNIGYVGAGTVEYLYDAKTDEYFFLELNPRLQVEHPVTEGVTGVNLPATQLQVAMGIPLPNMPEIRRLYGLAHDDEATTLDLDDPDTKYELPERHVLAARITAENPDEGFKPTSGKIERVSFQSTPNVWGYFSVGANGGVHEFADSQFGHLFATATNREDARKAMVLALKELTVRGEIRNPVEYLVSLLETDDFKANNIDTSWLDGILAAKSINNKVDDAVVVASAAVFRAHETCKAARAEFEAALARGQFSTAALDALDDFDVDIVVSDVKYVVNVKRTGASSFSLSTNGGAAFAAKVREQPDGTLLANFGGVSRKLAGLEEPLGLRMVVDGATVFVPQAFDPSEVRSDVTGKIVRWLKDDGDGVAKGETFAEVEAMKMIMPLKAADAGKISTAVAAGSVIETGDLLANLELDDPSKARSISLFEGTQLDLPGLAATGDAATDALRAYEASVDTLSKAMDGYDALQGSSAEAAVGVFVDALRATGVFKLQIRDRAGAIGQKMPADLDATLAAVDDGFDAADLTAALAAYDEPALAPLADLAAVWAGGPKGVAVDAVASLLEQFLAVEERFVGRADEDTAIREIVKGESGDAAASLLLAHAKLGSRATLVNSVLRALPKLNALDGDAANAALKLSAQLERVAALETVGPAYAGVALAAGVSRLEANVPPFEARVDMMKADLKQALKDGALSAFAKNPKLGSFDRGVDVLTELFSDADADVAAAAAEVYVKRMYSGHDILAMDVGANAAGALEARWWYKFRSEDRDAAPLRFGKLVLFDDADAACGGMPGVLDSYTADLKEGLAAHAAWAAANDDTTDLNTLHVMLKSSEADKDDASLIAQVEASLEQVQSQVGATLLRSVNILATDAPLYPRYFTFVNPACSGGAPGAFKEDPMRRGMRPTFYHLLELGTVEKNFKMTPVQTVNRDLRIYIGDDRAAKVPKLAAQSVFVRRVSHSTDLADGGAARLLDKALDALDMVMLDSRVKPTASGRIFINVIPEVVKDDGSPMDVARLEQVFKQVVGELLASRARRLLAARVDEIEIKFASRESESKVVSARCVATSAEGPWLQLRTYIEKTDPVTGVATAYCDLDGSSCVVDPYPAADAVGKKRANARRVGTTYVYDFVGLLATAQLDAWKSRADDVKELTGADLEIPDISSIVEAKELLLDDAAEHGVSTASTRPVGTNDVGMVGWTCAFKTPEYPEGREVVIVANDVTYQSGSFGVSEDDFFYKVTRYAASRGVPRLYISSNSGARIGLVEALKPLVGIKWVGDDPSKGLEYLYVSEADLKSLPEGSVDAKPANAAGHCELEAIIGAGDQVPDGIGVENLAGSGLIAGVTSRAYEETFTLSYVSGRSVGIGAYLNRLGQRIIQMKRGPMILTGFQALNKLLGKKVYTSQDQLGGPQVMVPNGVTHLSVDDDYEGCQAIVNWLSYVPETASSPPSQLAVADPVDRKVTARPPADGTPYDVREILDNAEGTGLFDKGSFTETLAGWGKTVVAGRAKLGGIPFGVISVETRTVEAVVPADPANPDSREAVKPQAGQVWYPDSAHKTATAIADFNRGERLPLLVLANWRGFSGGTRDMYDEVLKFGAKIVDELTKYDMPVFVYIPPKAELRGGAWVVIDPSINSDVMEMYADPEARGGILGRRQLIELDADPAGNADAIAAREAKLAPLYQQVAVEFADLHDRAGRMKAKGVIRDVVAWEGARSYFYARAARRLAVDAVAKAMVASGGAATLADAAATVEATVRADWADDGAVLDWLRSNEAAVAALLAESEKAGVVAKLKALFQGRDDAEALVAAAMA</sequence>
<dbReference type="GeneID" id="20225377"/>
<keyword evidence="4" id="KW-0436">Ligase</keyword>
<name>F0YE78_AURAN</name>
<accession>F0YE78</accession>
<dbReference type="PROSITE" id="PS50980">
    <property type="entry name" value="COA_CT_NTER"/>
    <property type="match status" value="1"/>
</dbReference>
<dbReference type="Gene3D" id="3.90.226.10">
    <property type="entry name" value="2-enoyl-CoA Hydratase, Chain A, domain 1"/>
    <property type="match status" value="2"/>
</dbReference>
<dbReference type="Gene3D" id="3.40.50.20">
    <property type="match status" value="1"/>
</dbReference>
<dbReference type="PROSITE" id="PS50979">
    <property type="entry name" value="BC"/>
    <property type="match status" value="1"/>
</dbReference>
<dbReference type="FunFam" id="2.40.50.100:FF:000005">
    <property type="entry name" value="Acetyl-CoA carboxylase 1"/>
    <property type="match status" value="1"/>
</dbReference>
<feature type="domain" description="CoA carboxyltransferase C-terminal" evidence="19">
    <location>
        <begin position="1799"/>
        <end position="2079"/>
    </location>
</feature>
<organism evidence="21">
    <name type="scientific">Aureococcus anophagefferens</name>
    <name type="common">Harmful bloom alga</name>
    <dbReference type="NCBI Taxonomy" id="44056"/>
    <lineage>
        <taxon>Eukaryota</taxon>
        <taxon>Sar</taxon>
        <taxon>Stramenopiles</taxon>
        <taxon>Ochrophyta</taxon>
        <taxon>Pelagophyceae</taxon>
        <taxon>Pelagomonadales</taxon>
        <taxon>Pelagomonadaceae</taxon>
        <taxon>Aureococcus</taxon>
    </lineage>
</organism>
<comment type="catalytic activity">
    <reaction evidence="12">
        <text>hydrogencarbonate + acetyl-CoA + ATP = malonyl-CoA + ADP + phosphate + H(+)</text>
        <dbReference type="Rhea" id="RHEA:11308"/>
        <dbReference type="ChEBI" id="CHEBI:15378"/>
        <dbReference type="ChEBI" id="CHEBI:17544"/>
        <dbReference type="ChEBI" id="CHEBI:30616"/>
        <dbReference type="ChEBI" id="CHEBI:43474"/>
        <dbReference type="ChEBI" id="CHEBI:57288"/>
        <dbReference type="ChEBI" id="CHEBI:57384"/>
        <dbReference type="ChEBI" id="CHEBI:456216"/>
        <dbReference type="EC" id="6.4.1.2"/>
    </reaction>
</comment>
<dbReference type="GO" id="GO:0006633">
    <property type="term" value="P:fatty acid biosynthetic process"/>
    <property type="evidence" value="ECO:0007669"/>
    <property type="project" value="UniProtKB-KW"/>
</dbReference>
<dbReference type="FunFam" id="3.30.1490.20:FF:000003">
    <property type="entry name" value="acetyl-CoA carboxylase isoform X1"/>
    <property type="match status" value="1"/>
</dbReference>
<evidence type="ECO:0000256" key="10">
    <source>
        <dbReference type="ARBA" id="ARBA00023267"/>
    </source>
</evidence>
<dbReference type="Pfam" id="PF00364">
    <property type="entry name" value="Biotin_lipoyl"/>
    <property type="match status" value="1"/>
</dbReference>
<evidence type="ECO:0000256" key="7">
    <source>
        <dbReference type="ARBA" id="ARBA00022840"/>
    </source>
</evidence>
<dbReference type="InterPro" id="IPR049076">
    <property type="entry name" value="ACCA"/>
</dbReference>
<dbReference type="InterPro" id="IPR005481">
    <property type="entry name" value="BC-like_N"/>
</dbReference>
<dbReference type="Gene3D" id="3.30.470.20">
    <property type="entry name" value="ATP-grasp fold, B domain"/>
    <property type="match status" value="1"/>
</dbReference>
<feature type="domain" description="Lipoyl-binding" evidence="15">
    <location>
        <begin position="684"/>
        <end position="763"/>
    </location>
</feature>
<dbReference type="Gene3D" id="2.40.50.100">
    <property type="match status" value="1"/>
</dbReference>
<evidence type="ECO:0000313" key="21">
    <source>
        <dbReference type="Proteomes" id="UP000002729"/>
    </source>
</evidence>
<dbReference type="InterPro" id="IPR011762">
    <property type="entry name" value="COA_CT_N"/>
</dbReference>
<evidence type="ECO:0000259" key="19">
    <source>
        <dbReference type="PROSITE" id="PS50989"/>
    </source>
</evidence>
<dbReference type="SUPFAM" id="SSF56059">
    <property type="entry name" value="Glutathione synthetase ATP-binding domain-like"/>
    <property type="match status" value="1"/>
</dbReference>
<dbReference type="Pfam" id="PF01039">
    <property type="entry name" value="Carboxyl_trans"/>
    <property type="match status" value="1"/>
</dbReference>
<dbReference type="FunFam" id="3.40.50.20:FF:000005">
    <property type="entry name" value="acetyl-CoA carboxylase isoform X2"/>
    <property type="match status" value="1"/>
</dbReference>
<dbReference type="InterPro" id="IPR013815">
    <property type="entry name" value="ATP_grasp_subdomain_1"/>
</dbReference>
<keyword evidence="7 14" id="KW-0067">ATP-binding</keyword>
<keyword evidence="8" id="KW-0443">Lipid metabolism</keyword>
<dbReference type="InterPro" id="IPR001882">
    <property type="entry name" value="Biotin_BS"/>
</dbReference>
<evidence type="ECO:0000256" key="3">
    <source>
        <dbReference type="ARBA" id="ARBA00022516"/>
    </source>
</evidence>
<dbReference type="InterPro" id="IPR005479">
    <property type="entry name" value="CPAse_ATP-bd"/>
</dbReference>
<comment type="catalytic activity">
    <reaction evidence="13">
        <text>N(6)-biotinyl-L-lysyl-[protein] + hydrogencarbonate + ATP = N(6)-carboxybiotinyl-L-lysyl-[protein] + ADP + phosphate + H(+)</text>
        <dbReference type="Rhea" id="RHEA:13501"/>
        <dbReference type="Rhea" id="RHEA-COMP:10505"/>
        <dbReference type="Rhea" id="RHEA-COMP:10506"/>
        <dbReference type="ChEBI" id="CHEBI:15378"/>
        <dbReference type="ChEBI" id="CHEBI:17544"/>
        <dbReference type="ChEBI" id="CHEBI:30616"/>
        <dbReference type="ChEBI" id="CHEBI:43474"/>
        <dbReference type="ChEBI" id="CHEBI:83144"/>
        <dbReference type="ChEBI" id="CHEBI:83145"/>
        <dbReference type="ChEBI" id="CHEBI:456216"/>
        <dbReference type="EC" id="6.3.4.14"/>
    </reaction>
</comment>
<dbReference type="eggNOG" id="KOG0368">
    <property type="taxonomic scope" value="Eukaryota"/>
</dbReference>
<dbReference type="Pfam" id="PF21385">
    <property type="entry name" value="ACCA_BT"/>
    <property type="match status" value="1"/>
</dbReference>
<dbReference type="PROSITE" id="PS50968">
    <property type="entry name" value="BIOTINYL_LIPOYL"/>
    <property type="match status" value="1"/>
</dbReference>
<evidence type="ECO:0000313" key="20">
    <source>
        <dbReference type="EMBL" id="EGB06621.1"/>
    </source>
</evidence>
<dbReference type="InParanoid" id="F0YE78"/>
<dbReference type="Pfam" id="PF02786">
    <property type="entry name" value="CPSase_L_D2"/>
    <property type="match status" value="1"/>
</dbReference>
<dbReference type="Proteomes" id="UP000002729">
    <property type="component" value="Unassembled WGS sequence"/>
</dbReference>
<keyword evidence="11" id="KW-0511">Multifunctional enzyme</keyword>
<evidence type="ECO:0000256" key="4">
    <source>
        <dbReference type="ARBA" id="ARBA00022598"/>
    </source>
</evidence>
<dbReference type="CDD" id="cd06850">
    <property type="entry name" value="biotinyl_domain"/>
    <property type="match status" value="1"/>
</dbReference>
<keyword evidence="6" id="KW-0276">Fatty acid metabolism</keyword>
<dbReference type="Pfam" id="PF02785">
    <property type="entry name" value="Biotin_carb_C"/>
    <property type="match status" value="1"/>
</dbReference>
<protein>
    <submittedName>
        <fullName evidence="20">Uncharacterized protein</fullName>
    </submittedName>
</protein>
<dbReference type="InterPro" id="IPR011053">
    <property type="entry name" value="Single_hybrid_motif"/>
</dbReference>
<evidence type="ECO:0000256" key="6">
    <source>
        <dbReference type="ARBA" id="ARBA00022832"/>
    </source>
</evidence>
<keyword evidence="3" id="KW-0444">Lipid biosynthesis</keyword>
<feature type="domain" description="Biotin carboxylation" evidence="17">
    <location>
        <begin position="49"/>
        <end position="560"/>
    </location>
</feature>
<dbReference type="InterPro" id="IPR011764">
    <property type="entry name" value="Biotin_carboxylation_dom"/>
</dbReference>
<dbReference type="InterPro" id="IPR013537">
    <property type="entry name" value="AcCoA_COase_cen"/>
</dbReference>
<dbReference type="InterPro" id="IPR016185">
    <property type="entry name" value="PreATP-grasp_dom_sf"/>
</dbReference>
<dbReference type="GO" id="GO:0004075">
    <property type="term" value="F:biotin carboxylase activity"/>
    <property type="evidence" value="ECO:0007669"/>
    <property type="project" value="UniProtKB-EC"/>
</dbReference>
<dbReference type="Pfam" id="PF00289">
    <property type="entry name" value="Biotin_carb_N"/>
    <property type="match status" value="1"/>
</dbReference>
<dbReference type="Pfam" id="PF08326">
    <property type="entry name" value="ACC_central"/>
    <property type="match status" value="1"/>
</dbReference>
<dbReference type="InterPro" id="IPR029045">
    <property type="entry name" value="ClpP/crotonase-like_dom_sf"/>
</dbReference>
<dbReference type="PANTHER" id="PTHR45728">
    <property type="entry name" value="ACETYL-COA CARBOXYLASE, ISOFORM A"/>
    <property type="match status" value="1"/>
</dbReference>
<dbReference type="InterPro" id="IPR011763">
    <property type="entry name" value="COA_CT_C"/>
</dbReference>
<keyword evidence="10" id="KW-0092">Biotin</keyword>
<dbReference type="InterPro" id="IPR005482">
    <property type="entry name" value="Biotin_COase_C"/>
</dbReference>
<gene>
    <name evidence="20" type="ORF">AURANDRAFT_65524</name>
</gene>
<dbReference type="OMA" id="TEHCKVA"/>
<reference evidence="20 21" key="1">
    <citation type="journal article" date="2011" name="Proc. Natl. Acad. Sci. U.S.A.">
        <title>Niche of harmful alga Aureococcus anophagefferens revealed through ecogenomics.</title>
        <authorList>
            <person name="Gobler C.J."/>
            <person name="Berry D.L."/>
            <person name="Dyhrman S.T."/>
            <person name="Wilhelm S.W."/>
            <person name="Salamov A."/>
            <person name="Lobanov A.V."/>
            <person name="Zhang Y."/>
            <person name="Collier J.L."/>
            <person name="Wurch L.L."/>
            <person name="Kustka A.B."/>
            <person name="Dill B.D."/>
            <person name="Shah M."/>
            <person name="VerBerkmoes N.C."/>
            <person name="Kuo A."/>
            <person name="Terry A."/>
            <person name="Pangilinan J."/>
            <person name="Lindquist E.A."/>
            <person name="Lucas S."/>
            <person name="Paulsen I.T."/>
            <person name="Hattenrath-Lehmann T.K."/>
            <person name="Talmage S.C."/>
            <person name="Walker E.A."/>
            <person name="Koch F."/>
            <person name="Burson A.M."/>
            <person name="Marcoval M.A."/>
            <person name="Tang Y.Z."/>
            <person name="Lecleir G.R."/>
            <person name="Coyne K.J."/>
            <person name="Berg G.M."/>
            <person name="Bertrand E.M."/>
            <person name="Saito M.A."/>
            <person name="Gladyshev V.N."/>
            <person name="Grigoriev I.V."/>
        </authorList>
    </citation>
    <scope>NUCLEOTIDE SEQUENCE [LARGE SCALE GENOMIC DNA]</scope>
    <source>
        <strain evidence="21">CCMP 1984</strain>
    </source>
</reference>
<dbReference type="InterPro" id="IPR011761">
    <property type="entry name" value="ATP-grasp"/>
</dbReference>
<evidence type="ECO:0000256" key="1">
    <source>
        <dbReference type="ARBA" id="ARBA00001953"/>
    </source>
</evidence>
<evidence type="ECO:0000256" key="2">
    <source>
        <dbReference type="ARBA" id="ARBA00004956"/>
    </source>
</evidence>
<dbReference type="SUPFAM" id="SSF51246">
    <property type="entry name" value="Rudiment single hybrid motif"/>
    <property type="match status" value="1"/>
</dbReference>
<dbReference type="GO" id="GO:0046872">
    <property type="term" value="F:metal ion binding"/>
    <property type="evidence" value="ECO:0007669"/>
    <property type="project" value="InterPro"/>
</dbReference>
<evidence type="ECO:0000256" key="11">
    <source>
        <dbReference type="ARBA" id="ARBA00023268"/>
    </source>
</evidence>
<proteinExistence type="predicted"/>
<dbReference type="KEGG" id="aaf:AURANDRAFT_65524"/>
<dbReference type="InterPro" id="IPR034733">
    <property type="entry name" value="AcCoA_carboxyl_beta"/>
</dbReference>
<evidence type="ECO:0000256" key="12">
    <source>
        <dbReference type="ARBA" id="ARBA00048065"/>
    </source>
</evidence>
<feature type="domain" description="CoA carboxyltransferase N-terminal" evidence="18">
    <location>
        <begin position="1449"/>
        <end position="1795"/>
    </location>
</feature>
<dbReference type="GO" id="GO:0005524">
    <property type="term" value="F:ATP binding"/>
    <property type="evidence" value="ECO:0007669"/>
    <property type="project" value="UniProtKB-UniRule"/>
</dbReference>
<evidence type="ECO:0000256" key="8">
    <source>
        <dbReference type="ARBA" id="ARBA00023098"/>
    </source>
</evidence>
<evidence type="ECO:0000256" key="5">
    <source>
        <dbReference type="ARBA" id="ARBA00022741"/>
    </source>
</evidence>
<evidence type="ECO:0000256" key="9">
    <source>
        <dbReference type="ARBA" id="ARBA00023160"/>
    </source>
</evidence>
<dbReference type="InterPro" id="IPR049074">
    <property type="entry name" value="ACCA_BT"/>
</dbReference>
<dbReference type="FunCoup" id="F0YE78">
    <property type="interactions" value="75"/>
</dbReference>
<dbReference type="InterPro" id="IPR000089">
    <property type="entry name" value="Biotin_lipoyl"/>
</dbReference>
<dbReference type="Gene3D" id="3.90.1770.10">
    <property type="entry name" value="PreATP-grasp domain"/>
    <property type="match status" value="1"/>
</dbReference>
<feature type="domain" description="ATP-grasp" evidence="16">
    <location>
        <begin position="206"/>
        <end position="406"/>
    </location>
</feature>
<dbReference type="UniPathway" id="UPA00655">
    <property type="reaction ID" value="UER00711"/>
</dbReference>
<dbReference type="EMBL" id="GL833134">
    <property type="protein sequence ID" value="EGB06621.1"/>
    <property type="molecule type" value="Genomic_DNA"/>
</dbReference>
<evidence type="ECO:0000259" key="15">
    <source>
        <dbReference type="PROSITE" id="PS50968"/>
    </source>
</evidence>
<dbReference type="RefSeq" id="XP_009038793.1">
    <property type="nucleotide sequence ID" value="XM_009040545.1"/>
</dbReference>
<comment type="pathway">
    <text evidence="2">Lipid metabolism; malonyl-CoA biosynthesis; malonyl-CoA from acetyl-CoA: step 1/1.</text>
</comment>
<evidence type="ECO:0000259" key="16">
    <source>
        <dbReference type="PROSITE" id="PS50975"/>
    </source>
</evidence>
<keyword evidence="9" id="KW-0275">Fatty acid biosynthesis</keyword>
<dbReference type="PROSITE" id="PS50989">
    <property type="entry name" value="COA_CT_CTER"/>
    <property type="match status" value="1"/>
</dbReference>
<comment type="cofactor">
    <cofactor evidence="1">
        <name>biotin</name>
        <dbReference type="ChEBI" id="CHEBI:57586"/>
    </cofactor>
</comment>
<dbReference type="PROSITE" id="PS00188">
    <property type="entry name" value="BIOTIN"/>
    <property type="match status" value="1"/>
</dbReference>
<dbReference type="Gene3D" id="3.30.1490.20">
    <property type="entry name" value="ATP-grasp fold, A domain"/>
    <property type="match status" value="1"/>
</dbReference>
<keyword evidence="21" id="KW-1185">Reference proteome</keyword>
<dbReference type="InterPro" id="IPR011054">
    <property type="entry name" value="Rudment_hybrid_motif"/>
</dbReference>
<dbReference type="SUPFAM" id="SSF51230">
    <property type="entry name" value="Single hybrid motif"/>
    <property type="match status" value="1"/>
</dbReference>
<dbReference type="Gene3D" id="2.40.460.10">
    <property type="entry name" value="Biotin dependent carboxylase carboxyltransferase"/>
    <property type="match status" value="1"/>
</dbReference>
<dbReference type="OrthoDB" id="196847at2759"/>
<evidence type="ECO:0000256" key="13">
    <source>
        <dbReference type="ARBA" id="ARBA00048600"/>
    </source>
</evidence>
<dbReference type="PROSITE" id="PS50975">
    <property type="entry name" value="ATP_GRASP"/>
    <property type="match status" value="1"/>
</dbReference>
<dbReference type="SUPFAM" id="SSF52440">
    <property type="entry name" value="PreATP-grasp domain"/>
    <property type="match status" value="1"/>
</dbReference>
<keyword evidence="5 14" id="KW-0547">Nucleotide-binding</keyword>
<dbReference type="PANTHER" id="PTHR45728:SF3">
    <property type="entry name" value="ACETYL-COA CARBOXYLASE"/>
    <property type="match status" value="1"/>
</dbReference>
<dbReference type="PROSITE" id="PS00866">
    <property type="entry name" value="CPSASE_1"/>
    <property type="match status" value="1"/>
</dbReference>
<evidence type="ECO:0000256" key="14">
    <source>
        <dbReference type="PROSITE-ProRule" id="PRU00409"/>
    </source>
</evidence>
<dbReference type="PROSITE" id="PS00867">
    <property type="entry name" value="CPSASE_2"/>
    <property type="match status" value="1"/>
</dbReference>
<evidence type="ECO:0000259" key="18">
    <source>
        <dbReference type="PROSITE" id="PS50980"/>
    </source>
</evidence>
<dbReference type="GO" id="GO:0003989">
    <property type="term" value="F:acetyl-CoA carboxylase activity"/>
    <property type="evidence" value="ECO:0007669"/>
    <property type="project" value="UniProtKB-EC"/>
</dbReference>
<dbReference type="SUPFAM" id="SSF52096">
    <property type="entry name" value="ClpP/crotonase"/>
    <property type="match status" value="2"/>
</dbReference>
<dbReference type="GO" id="GO:2001295">
    <property type="term" value="P:malonyl-CoA biosynthetic process"/>
    <property type="evidence" value="ECO:0007669"/>
    <property type="project" value="UniProtKB-UniPathway"/>
</dbReference>
<dbReference type="SMART" id="SM00878">
    <property type="entry name" value="Biotin_carb_C"/>
    <property type="match status" value="1"/>
</dbReference>
<evidence type="ECO:0000259" key="17">
    <source>
        <dbReference type="PROSITE" id="PS50979"/>
    </source>
</evidence>